<organism evidence="2 3">
    <name type="scientific">Candidatus Roizmanbacteria bacterium CG_4_10_14_0_8_um_filter_39_9</name>
    <dbReference type="NCBI Taxonomy" id="1974829"/>
    <lineage>
        <taxon>Bacteria</taxon>
        <taxon>Candidatus Roizmaniibacteriota</taxon>
    </lineage>
</organism>
<dbReference type="EMBL" id="PFLF01000036">
    <property type="protein sequence ID" value="PIY69284.1"/>
    <property type="molecule type" value="Genomic_DNA"/>
</dbReference>
<comment type="caution">
    <text evidence="2">The sequence shown here is derived from an EMBL/GenBank/DDBJ whole genome shotgun (WGS) entry which is preliminary data.</text>
</comment>
<dbReference type="GO" id="GO:0003677">
    <property type="term" value="F:DNA binding"/>
    <property type="evidence" value="ECO:0007669"/>
    <property type="project" value="UniProtKB-KW"/>
</dbReference>
<reference evidence="3" key="1">
    <citation type="submission" date="2017-09" db="EMBL/GenBank/DDBJ databases">
        <title>Depth-based differentiation of microbial function through sediment-hosted aquifers and enrichment of novel symbionts in the deep terrestrial subsurface.</title>
        <authorList>
            <person name="Probst A.J."/>
            <person name="Ladd B."/>
            <person name="Jarett J.K."/>
            <person name="Geller-Mcgrath D.E."/>
            <person name="Sieber C.M.K."/>
            <person name="Emerson J.B."/>
            <person name="Anantharaman K."/>
            <person name="Thomas B.C."/>
            <person name="Malmstrom R."/>
            <person name="Stieglmeier M."/>
            <person name="Klingl A."/>
            <person name="Woyke T."/>
            <person name="Ryan C.M."/>
            <person name="Banfield J.F."/>
        </authorList>
    </citation>
    <scope>NUCLEOTIDE SEQUENCE [LARGE SCALE GENOMIC DNA]</scope>
</reference>
<accession>A0A2M7QDH8</accession>
<proteinExistence type="predicted"/>
<sequence length="132" mass="15488">MMDIQEREKLVAAWVRSAQEELDLAHELHISKRYTHCLFFCQLALEKLLKALIVKKQNTYPLPIHKLARLAKIAGIELTEKQTEDLNEITTFNIEARYDILKEQLYKKADSIFTEKYLNSTKSLFTYLISLI</sequence>
<dbReference type="Proteomes" id="UP000230108">
    <property type="component" value="Unassembled WGS sequence"/>
</dbReference>
<protein>
    <submittedName>
        <fullName evidence="2">DNA-binding protein</fullName>
    </submittedName>
</protein>
<dbReference type="Gene3D" id="1.20.120.330">
    <property type="entry name" value="Nucleotidyltransferases domain 2"/>
    <property type="match status" value="1"/>
</dbReference>
<evidence type="ECO:0000313" key="3">
    <source>
        <dbReference type="Proteomes" id="UP000230108"/>
    </source>
</evidence>
<evidence type="ECO:0000313" key="2">
    <source>
        <dbReference type="EMBL" id="PIY69284.1"/>
    </source>
</evidence>
<dbReference type="SMART" id="SM00748">
    <property type="entry name" value="HEPN"/>
    <property type="match status" value="1"/>
</dbReference>
<gene>
    <name evidence="2" type="ORF">COY90_01335</name>
</gene>
<dbReference type="Pfam" id="PF05168">
    <property type="entry name" value="HEPN"/>
    <property type="match status" value="1"/>
</dbReference>
<dbReference type="PROSITE" id="PS50910">
    <property type="entry name" value="HEPN"/>
    <property type="match status" value="1"/>
</dbReference>
<dbReference type="AlphaFoldDB" id="A0A2M7QDH8"/>
<keyword evidence="2" id="KW-0238">DNA-binding</keyword>
<feature type="domain" description="HEPN" evidence="1">
    <location>
        <begin position="15"/>
        <end position="124"/>
    </location>
</feature>
<dbReference type="InterPro" id="IPR007842">
    <property type="entry name" value="HEPN_dom"/>
</dbReference>
<name>A0A2M7QDH8_9BACT</name>
<dbReference type="SUPFAM" id="SSF81593">
    <property type="entry name" value="Nucleotidyltransferase substrate binding subunit/domain"/>
    <property type="match status" value="1"/>
</dbReference>
<evidence type="ECO:0000259" key="1">
    <source>
        <dbReference type="PROSITE" id="PS50910"/>
    </source>
</evidence>